<comment type="catalytic activity">
    <reaction evidence="8">
        <text>DNA(n) + a 2'-deoxyribonucleoside 5'-triphosphate = DNA(n+1) + diphosphate</text>
        <dbReference type="Rhea" id="RHEA:22508"/>
        <dbReference type="Rhea" id="RHEA-COMP:17339"/>
        <dbReference type="Rhea" id="RHEA-COMP:17340"/>
        <dbReference type="ChEBI" id="CHEBI:33019"/>
        <dbReference type="ChEBI" id="CHEBI:61560"/>
        <dbReference type="ChEBI" id="CHEBI:173112"/>
        <dbReference type="EC" id="2.7.7.7"/>
    </reaction>
</comment>
<dbReference type="EMBL" id="RJVO01000001">
    <property type="protein sequence ID" value="ROH93252.1"/>
    <property type="molecule type" value="Genomic_DNA"/>
</dbReference>
<dbReference type="FunCoup" id="A0A3N0VKF4">
    <property type="interactions" value="172"/>
</dbReference>
<dbReference type="Pfam" id="PF06144">
    <property type="entry name" value="DNA_pol3_delta"/>
    <property type="match status" value="1"/>
</dbReference>
<feature type="region of interest" description="Disordered" evidence="10">
    <location>
        <begin position="84"/>
        <end position="107"/>
    </location>
</feature>
<organism evidence="12 13">
    <name type="scientific">Stagnimonas aquatica</name>
    <dbReference type="NCBI Taxonomy" id="2689987"/>
    <lineage>
        <taxon>Bacteria</taxon>
        <taxon>Pseudomonadati</taxon>
        <taxon>Pseudomonadota</taxon>
        <taxon>Gammaproteobacteria</taxon>
        <taxon>Nevskiales</taxon>
        <taxon>Nevskiaceae</taxon>
        <taxon>Stagnimonas</taxon>
    </lineage>
</organism>
<keyword evidence="6" id="KW-0239">DNA-directed DNA polymerase</keyword>
<dbReference type="InterPro" id="IPR010372">
    <property type="entry name" value="DNA_pol3_delta_N"/>
</dbReference>
<evidence type="ECO:0000256" key="9">
    <source>
        <dbReference type="NCBIfam" id="TIGR01128"/>
    </source>
</evidence>
<dbReference type="PANTHER" id="PTHR34388:SF1">
    <property type="entry name" value="DNA POLYMERASE III SUBUNIT DELTA"/>
    <property type="match status" value="1"/>
</dbReference>
<dbReference type="EC" id="2.7.7.7" evidence="1 9"/>
<dbReference type="InParanoid" id="A0A3N0VKF4"/>
<keyword evidence="4 12" id="KW-0548">Nucleotidyltransferase</keyword>
<evidence type="ECO:0000256" key="10">
    <source>
        <dbReference type="SAM" id="MobiDB-lite"/>
    </source>
</evidence>
<keyword evidence="3 12" id="KW-0808">Transferase</keyword>
<protein>
    <recommendedName>
        <fullName evidence="2 9">DNA polymerase III subunit delta</fullName>
        <ecNumber evidence="1 9">2.7.7.7</ecNumber>
    </recommendedName>
</protein>
<evidence type="ECO:0000256" key="4">
    <source>
        <dbReference type="ARBA" id="ARBA00022695"/>
    </source>
</evidence>
<reference evidence="12 13" key="1">
    <citation type="submission" date="2018-10" db="EMBL/GenBank/DDBJ databases">
        <authorList>
            <person name="Chen W.-M."/>
        </authorList>
    </citation>
    <scope>NUCLEOTIDE SEQUENCE [LARGE SCALE GENOMIC DNA]</scope>
    <source>
        <strain evidence="12 13">THS-13</strain>
    </source>
</reference>
<accession>A0A3N0VKF4</accession>
<keyword evidence="13" id="KW-1185">Reference proteome</keyword>
<gene>
    <name evidence="12" type="primary">holA</name>
    <name evidence="12" type="ORF">ED208_01635</name>
</gene>
<evidence type="ECO:0000256" key="1">
    <source>
        <dbReference type="ARBA" id="ARBA00012417"/>
    </source>
</evidence>
<dbReference type="InterPro" id="IPR005790">
    <property type="entry name" value="DNA_polIII_delta"/>
</dbReference>
<dbReference type="RefSeq" id="WP_123210107.1">
    <property type="nucleotide sequence ID" value="NZ_RJVO01000001.1"/>
</dbReference>
<evidence type="ECO:0000256" key="8">
    <source>
        <dbReference type="ARBA" id="ARBA00049244"/>
    </source>
</evidence>
<dbReference type="GO" id="GO:0009360">
    <property type="term" value="C:DNA polymerase III complex"/>
    <property type="evidence" value="ECO:0007669"/>
    <property type="project" value="UniProtKB-UniRule"/>
</dbReference>
<dbReference type="InterPro" id="IPR008921">
    <property type="entry name" value="DNA_pol3_clamp-load_cplx_C"/>
</dbReference>
<evidence type="ECO:0000259" key="11">
    <source>
        <dbReference type="Pfam" id="PF06144"/>
    </source>
</evidence>
<dbReference type="SUPFAM" id="SSF48019">
    <property type="entry name" value="post-AAA+ oligomerization domain-like"/>
    <property type="match status" value="1"/>
</dbReference>
<name>A0A3N0VKF4_9GAMM</name>
<dbReference type="Gene3D" id="3.40.50.300">
    <property type="entry name" value="P-loop containing nucleotide triphosphate hydrolases"/>
    <property type="match status" value="1"/>
</dbReference>
<evidence type="ECO:0000256" key="2">
    <source>
        <dbReference type="ARBA" id="ARBA00017703"/>
    </source>
</evidence>
<dbReference type="NCBIfam" id="TIGR01128">
    <property type="entry name" value="holA"/>
    <property type="match status" value="1"/>
</dbReference>
<comment type="similarity">
    <text evidence="7">Belongs to the DNA polymerase HolA subunit family.</text>
</comment>
<dbReference type="GO" id="GO:0006261">
    <property type="term" value="P:DNA-templated DNA replication"/>
    <property type="evidence" value="ECO:0007669"/>
    <property type="project" value="TreeGrafter"/>
</dbReference>
<dbReference type="Gene3D" id="1.10.8.60">
    <property type="match status" value="1"/>
</dbReference>
<dbReference type="GO" id="GO:0003677">
    <property type="term" value="F:DNA binding"/>
    <property type="evidence" value="ECO:0007669"/>
    <property type="project" value="InterPro"/>
</dbReference>
<dbReference type="Gene3D" id="1.20.272.10">
    <property type="match status" value="1"/>
</dbReference>
<dbReference type="SUPFAM" id="SSF52540">
    <property type="entry name" value="P-loop containing nucleoside triphosphate hydrolases"/>
    <property type="match status" value="1"/>
</dbReference>
<dbReference type="InterPro" id="IPR027417">
    <property type="entry name" value="P-loop_NTPase"/>
</dbReference>
<feature type="domain" description="DNA polymerase III delta N-terminal" evidence="11">
    <location>
        <begin position="21"/>
        <end position="149"/>
    </location>
</feature>
<proteinExistence type="inferred from homology"/>
<evidence type="ECO:0000256" key="3">
    <source>
        <dbReference type="ARBA" id="ARBA00022679"/>
    </source>
</evidence>
<dbReference type="CDD" id="cd18138">
    <property type="entry name" value="HLD_clamp_pol_III_delta"/>
    <property type="match status" value="1"/>
</dbReference>
<dbReference type="GO" id="GO:0003887">
    <property type="term" value="F:DNA-directed DNA polymerase activity"/>
    <property type="evidence" value="ECO:0007669"/>
    <property type="project" value="UniProtKB-UniRule"/>
</dbReference>
<evidence type="ECO:0000256" key="5">
    <source>
        <dbReference type="ARBA" id="ARBA00022705"/>
    </source>
</evidence>
<keyword evidence="5" id="KW-0235">DNA replication</keyword>
<evidence type="ECO:0000256" key="6">
    <source>
        <dbReference type="ARBA" id="ARBA00022932"/>
    </source>
</evidence>
<comment type="caution">
    <text evidence="12">The sequence shown here is derived from an EMBL/GenBank/DDBJ whole genome shotgun (WGS) entry which is preliminary data.</text>
</comment>
<dbReference type="AlphaFoldDB" id="A0A3N0VKF4"/>
<dbReference type="PANTHER" id="PTHR34388">
    <property type="entry name" value="DNA POLYMERASE III SUBUNIT DELTA"/>
    <property type="match status" value="1"/>
</dbReference>
<evidence type="ECO:0000313" key="13">
    <source>
        <dbReference type="Proteomes" id="UP000282106"/>
    </source>
</evidence>
<sequence>MQLRPALVAAHVKKGLPPVVVLAGEEPLLIQETLDELRAAARAQGYSERVSLTVEPGFRWQQVFDECASLSLFASRRMIEVHLPKGPNGHRRGKGEEGGDNEAGGKSEDGAKALAQLAEKPSPDILLVVVAGALDKRGRESGWFSALETAGFAVYAWPVKPEELVAWIEQRARVLNLRLEPEAARLLAERTEGNLLACAQDLAKLALLFPDAPVDAEALLQAVADSARYEAFDLVDKMLAGDGLSALRSLERLREEGVSALELVGALAYALRNWGAVNAAYARSRDVASALAQAKLFGARAKPYEALLRRGARYSPAAGLVLLARVDQSVKTGRESAAWEDLLTLVLAASGAAPPATKVAA</sequence>
<evidence type="ECO:0000313" key="12">
    <source>
        <dbReference type="EMBL" id="ROH93252.1"/>
    </source>
</evidence>
<evidence type="ECO:0000256" key="7">
    <source>
        <dbReference type="ARBA" id="ARBA00034754"/>
    </source>
</evidence>
<dbReference type="Proteomes" id="UP000282106">
    <property type="component" value="Unassembled WGS sequence"/>
</dbReference>